<proteinExistence type="predicted"/>
<dbReference type="OrthoDB" id="10607797at2759"/>
<organism evidence="2 3">
    <name type="scientific">Nyssa sinensis</name>
    <dbReference type="NCBI Taxonomy" id="561372"/>
    <lineage>
        <taxon>Eukaryota</taxon>
        <taxon>Viridiplantae</taxon>
        <taxon>Streptophyta</taxon>
        <taxon>Embryophyta</taxon>
        <taxon>Tracheophyta</taxon>
        <taxon>Spermatophyta</taxon>
        <taxon>Magnoliopsida</taxon>
        <taxon>eudicotyledons</taxon>
        <taxon>Gunneridae</taxon>
        <taxon>Pentapetalae</taxon>
        <taxon>asterids</taxon>
        <taxon>Cornales</taxon>
        <taxon>Nyssaceae</taxon>
        <taxon>Nyssa</taxon>
    </lineage>
</organism>
<feature type="compositionally biased region" description="Polar residues" evidence="1">
    <location>
        <begin position="178"/>
        <end position="197"/>
    </location>
</feature>
<feature type="compositionally biased region" description="Polar residues" evidence="1">
    <location>
        <begin position="95"/>
        <end position="104"/>
    </location>
</feature>
<evidence type="ECO:0000256" key="1">
    <source>
        <dbReference type="SAM" id="MobiDB-lite"/>
    </source>
</evidence>
<dbReference type="EMBL" id="CM018042">
    <property type="protein sequence ID" value="KAA8532580.1"/>
    <property type="molecule type" value="Genomic_DNA"/>
</dbReference>
<gene>
    <name evidence="2" type="ORF">F0562_032604</name>
</gene>
<reference evidence="2 3" key="1">
    <citation type="submission" date="2019-09" db="EMBL/GenBank/DDBJ databases">
        <title>A chromosome-level genome assembly of the Chinese tupelo Nyssa sinensis.</title>
        <authorList>
            <person name="Yang X."/>
            <person name="Kang M."/>
            <person name="Yang Y."/>
            <person name="Xiong H."/>
            <person name="Wang M."/>
            <person name="Zhang Z."/>
            <person name="Wang Z."/>
            <person name="Wu H."/>
            <person name="Ma T."/>
            <person name="Liu J."/>
            <person name="Xi Z."/>
        </authorList>
    </citation>
    <scope>NUCLEOTIDE SEQUENCE [LARGE SCALE GENOMIC DNA]</scope>
    <source>
        <strain evidence="2">J267</strain>
        <tissue evidence="2">Leaf</tissue>
    </source>
</reference>
<sequence>MNFMDTCLRYHCQSCSRVLCGNCVQGHGSLGVVASNGVKSTGEAGLDIKSCKFCSLGRKYSDKIYPAESPRQSPEPLSPSFSGERFDGYSPHAVTGSSITSSAGHPSPVSFRFSPSRSDEEEEEHSTEHFFSPSSEYCHDTSDIDSSSVSARHEFYNFKSVGSSPSDSPSRIHITSNRVGHSVQQEQGGTPRSQTDGTFDKKTMDVLRRPESGIANPENTDDCTDDLSIFREQCDKLQEPLDFENNGLIWYPPPPE</sequence>
<accession>A0A5J5API8</accession>
<keyword evidence="3" id="KW-1185">Reference proteome</keyword>
<feature type="region of interest" description="Disordered" evidence="1">
    <location>
        <begin position="178"/>
        <end position="201"/>
    </location>
</feature>
<dbReference type="Proteomes" id="UP000325577">
    <property type="component" value="Linkage Group LG19"/>
</dbReference>
<feature type="compositionally biased region" description="Low complexity" evidence="1">
    <location>
        <begin position="106"/>
        <end position="116"/>
    </location>
</feature>
<name>A0A5J5API8_9ASTE</name>
<evidence type="ECO:0000313" key="2">
    <source>
        <dbReference type="EMBL" id="KAA8532580.1"/>
    </source>
</evidence>
<dbReference type="AlphaFoldDB" id="A0A5J5API8"/>
<feature type="region of interest" description="Disordered" evidence="1">
    <location>
        <begin position="65"/>
        <end position="144"/>
    </location>
</feature>
<protein>
    <submittedName>
        <fullName evidence="2">Uncharacterized protein</fullName>
    </submittedName>
</protein>
<evidence type="ECO:0000313" key="3">
    <source>
        <dbReference type="Proteomes" id="UP000325577"/>
    </source>
</evidence>